<organism evidence="3 4">
    <name type="scientific">Streptomyces armeniacus</name>
    <dbReference type="NCBI Taxonomy" id="83291"/>
    <lineage>
        <taxon>Bacteria</taxon>
        <taxon>Bacillati</taxon>
        <taxon>Actinomycetota</taxon>
        <taxon>Actinomycetes</taxon>
        <taxon>Kitasatosporales</taxon>
        <taxon>Streptomycetaceae</taxon>
        <taxon>Streptomyces</taxon>
    </lineage>
</organism>
<dbReference type="Proteomes" id="UP000254425">
    <property type="component" value="Chromosome"/>
</dbReference>
<evidence type="ECO:0000259" key="2">
    <source>
        <dbReference type="PROSITE" id="PS50846"/>
    </source>
</evidence>
<dbReference type="Gene3D" id="3.30.70.100">
    <property type="match status" value="1"/>
</dbReference>
<dbReference type="SUPFAM" id="SSF55008">
    <property type="entry name" value="HMA, heavy metal-associated domain"/>
    <property type="match status" value="1"/>
</dbReference>
<sequence>MSDCCTPDGNCSTATTPDGGRATAVAEARTAVYDVAGMTCGHCRTALTGAIGALDGVLGVDVDLGAGRVTVRTSGEPDEAAVARAVDDAGYELTGRAA</sequence>
<evidence type="ECO:0000256" key="1">
    <source>
        <dbReference type="ARBA" id="ARBA00022723"/>
    </source>
</evidence>
<gene>
    <name evidence="3" type="ORF">DVA86_01110</name>
</gene>
<dbReference type="PROSITE" id="PS50846">
    <property type="entry name" value="HMA_2"/>
    <property type="match status" value="1"/>
</dbReference>
<keyword evidence="1" id="KW-0479">Metal-binding</keyword>
<protein>
    <submittedName>
        <fullName evidence="3">Cation transporter</fullName>
    </submittedName>
</protein>
<dbReference type="AlphaFoldDB" id="A0A345XII3"/>
<feature type="domain" description="HMA" evidence="2">
    <location>
        <begin position="29"/>
        <end position="94"/>
    </location>
</feature>
<dbReference type="PROSITE" id="PS01047">
    <property type="entry name" value="HMA_1"/>
    <property type="match status" value="1"/>
</dbReference>
<dbReference type="Pfam" id="PF00403">
    <property type="entry name" value="HMA"/>
    <property type="match status" value="1"/>
</dbReference>
<evidence type="ECO:0000313" key="4">
    <source>
        <dbReference type="Proteomes" id="UP000254425"/>
    </source>
</evidence>
<reference evidence="3 4" key="1">
    <citation type="submission" date="2018-07" db="EMBL/GenBank/DDBJ databases">
        <title>Draft genome of the type strain Streptomyces armeniacus ATCC 15676.</title>
        <authorList>
            <person name="Labana P."/>
            <person name="Gosse J.T."/>
            <person name="Boddy C.N."/>
        </authorList>
    </citation>
    <scope>NUCLEOTIDE SEQUENCE [LARGE SCALE GENOMIC DNA]</scope>
    <source>
        <strain evidence="3 4">ATCC 15676</strain>
    </source>
</reference>
<dbReference type="RefSeq" id="WP_208874974.1">
    <property type="nucleotide sequence ID" value="NZ_CP031320.1"/>
</dbReference>
<dbReference type="CDD" id="cd00371">
    <property type="entry name" value="HMA"/>
    <property type="match status" value="1"/>
</dbReference>
<evidence type="ECO:0000313" key="3">
    <source>
        <dbReference type="EMBL" id="AXK31449.1"/>
    </source>
</evidence>
<dbReference type="InterPro" id="IPR006121">
    <property type="entry name" value="HMA_dom"/>
</dbReference>
<dbReference type="InterPro" id="IPR000428">
    <property type="entry name" value="Cu-bd"/>
</dbReference>
<name>A0A345XII3_9ACTN</name>
<dbReference type="KEGG" id="sarm:DVA86_01110"/>
<dbReference type="InterPro" id="IPR017969">
    <property type="entry name" value="Heavy-metal-associated_CS"/>
</dbReference>
<dbReference type="EMBL" id="CP031320">
    <property type="protein sequence ID" value="AXK31449.1"/>
    <property type="molecule type" value="Genomic_DNA"/>
</dbReference>
<keyword evidence="4" id="KW-1185">Reference proteome</keyword>
<dbReference type="PRINTS" id="PR00944">
    <property type="entry name" value="CUEXPORT"/>
</dbReference>
<dbReference type="InterPro" id="IPR036163">
    <property type="entry name" value="HMA_dom_sf"/>
</dbReference>
<accession>A0A345XII3</accession>
<dbReference type="GO" id="GO:0006825">
    <property type="term" value="P:copper ion transport"/>
    <property type="evidence" value="ECO:0007669"/>
    <property type="project" value="InterPro"/>
</dbReference>
<dbReference type="GO" id="GO:0005507">
    <property type="term" value="F:copper ion binding"/>
    <property type="evidence" value="ECO:0007669"/>
    <property type="project" value="InterPro"/>
</dbReference>
<proteinExistence type="predicted"/>